<dbReference type="RefSeq" id="WP_328958031.1">
    <property type="nucleotide sequence ID" value="NZ_CP108110.1"/>
</dbReference>
<feature type="chain" id="PRO_5046882026" description="Repeat protein (TIGR01451 family)" evidence="1">
    <location>
        <begin position="29"/>
        <end position="317"/>
    </location>
</feature>
<dbReference type="EMBL" id="CP108110">
    <property type="protein sequence ID" value="WUQ87472.1"/>
    <property type="molecule type" value="Genomic_DNA"/>
</dbReference>
<keyword evidence="1" id="KW-0732">Signal</keyword>
<proteinExistence type="predicted"/>
<sequence>MSRIQMFRSGVLSALSVVLCATGSLASAADCAPSATVDLSISADQPTIAPGHTGTQTVRVSNSGETTTGESLVAFVTPAYTNIDREVPLPAGCTLHYQNQDPTVPEVVNCRIPAGLAADRPVQLAIPLAVTERARLTGQLLDSLSVVPALESPDVEANMNDNWTTTSITVTRPTPAAPAGNRVGLYMAADVPFLEKDQTASAKVTYGNTGPAAMTDPVQITLVTPFTVNVDRTVALPAGCRIVLADQGLASPEIIVCTLPALGVDEQRTLVVPLRALGGGLTGRTSGTALIAPAGSDIETDQTDNLGLLSVKIPYRG</sequence>
<evidence type="ECO:0000313" key="3">
    <source>
        <dbReference type="Proteomes" id="UP001432222"/>
    </source>
</evidence>
<keyword evidence="3" id="KW-1185">Reference proteome</keyword>
<reference evidence="2" key="1">
    <citation type="submission" date="2022-10" db="EMBL/GenBank/DDBJ databases">
        <title>The complete genomes of actinobacterial strains from the NBC collection.</title>
        <authorList>
            <person name="Joergensen T.S."/>
            <person name="Alvarez Arevalo M."/>
            <person name="Sterndorff E.B."/>
            <person name="Faurdal D."/>
            <person name="Vuksanovic O."/>
            <person name="Mourched A.-S."/>
            <person name="Charusanti P."/>
            <person name="Shaw S."/>
            <person name="Blin K."/>
            <person name="Weber T."/>
        </authorList>
    </citation>
    <scope>NUCLEOTIDE SEQUENCE</scope>
    <source>
        <strain evidence="2">NBC_00222</strain>
    </source>
</reference>
<protein>
    <recommendedName>
        <fullName evidence="4">Repeat protein (TIGR01451 family)</fullName>
    </recommendedName>
</protein>
<accession>A0ABZ1U8G6</accession>
<name>A0ABZ1U8G6_9ACTN</name>
<dbReference type="Proteomes" id="UP001432222">
    <property type="component" value="Chromosome"/>
</dbReference>
<feature type="signal peptide" evidence="1">
    <location>
        <begin position="1"/>
        <end position="28"/>
    </location>
</feature>
<gene>
    <name evidence="2" type="ORF">OHA16_33600</name>
</gene>
<organism evidence="2 3">
    <name type="scientific">Kitasatospora purpeofusca</name>
    <dbReference type="NCBI Taxonomy" id="67352"/>
    <lineage>
        <taxon>Bacteria</taxon>
        <taxon>Bacillati</taxon>
        <taxon>Actinomycetota</taxon>
        <taxon>Actinomycetes</taxon>
        <taxon>Kitasatosporales</taxon>
        <taxon>Streptomycetaceae</taxon>
        <taxon>Kitasatospora</taxon>
    </lineage>
</organism>
<evidence type="ECO:0008006" key="4">
    <source>
        <dbReference type="Google" id="ProtNLM"/>
    </source>
</evidence>
<evidence type="ECO:0000256" key="1">
    <source>
        <dbReference type="SAM" id="SignalP"/>
    </source>
</evidence>
<evidence type="ECO:0000313" key="2">
    <source>
        <dbReference type="EMBL" id="WUQ87472.1"/>
    </source>
</evidence>